<name>A0A077L9S8_9BACT</name>
<dbReference type="RefSeq" id="WP_045434280.1">
    <property type="nucleotide sequence ID" value="NZ_AP014631.1"/>
</dbReference>
<evidence type="ECO:0000313" key="5">
    <source>
        <dbReference type="Proteomes" id="UP000031641"/>
    </source>
</evidence>
<evidence type="ECO:0000259" key="3">
    <source>
        <dbReference type="Pfam" id="PF01732"/>
    </source>
</evidence>
<dbReference type="InterPro" id="IPR022382">
    <property type="entry name" value="Mycoplasma_peptidase_DUF31"/>
</dbReference>
<evidence type="ECO:0000256" key="2">
    <source>
        <dbReference type="SAM" id="Phobius"/>
    </source>
</evidence>
<proteinExistence type="predicted"/>
<evidence type="ECO:0000313" key="4">
    <source>
        <dbReference type="EMBL" id="BAP39783.1"/>
    </source>
</evidence>
<keyword evidence="5" id="KW-1185">Reference proteome</keyword>
<organism evidence="4 5">
    <name type="scientific">Metamycoplasma canadense</name>
    <dbReference type="NCBI Taxonomy" id="29554"/>
    <lineage>
        <taxon>Bacteria</taxon>
        <taxon>Bacillati</taxon>
        <taxon>Mycoplasmatota</taxon>
        <taxon>Mycoplasmoidales</taxon>
        <taxon>Metamycoplasmataceae</taxon>
        <taxon>Metamycoplasma</taxon>
    </lineage>
</organism>
<dbReference type="KEGG" id="mcan:MCAN360_0759"/>
<dbReference type="Gene3D" id="3.10.450.270">
    <property type="match status" value="1"/>
</dbReference>
<dbReference type="EMBL" id="AP014631">
    <property type="protein sequence ID" value="BAP39783.1"/>
    <property type="molecule type" value="Genomic_DNA"/>
</dbReference>
<keyword evidence="2" id="KW-0812">Transmembrane</keyword>
<dbReference type="Proteomes" id="UP000031641">
    <property type="component" value="Chromosome"/>
</dbReference>
<reference evidence="5" key="1">
    <citation type="journal article" date="2014" name="Genome Announc.">
        <title>Complete Genome Sequence of Mycoplasma canadense Strain HAZ 360_1 from Bovine Mastitic Milk in Japan.</title>
        <authorList>
            <person name="Hata E."/>
        </authorList>
    </citation>
    <scope>NUCLEOTIDE SEQUENCE [LARGE SCALE GENOMIC DNA]</scope>
    <source>
        <strain evidence="5">HAZ360_1</strain>
    </source>
</reference>
<dbReference type="STRING" id="29554.MCAN360_0759"/>
<dbReference type="PROSITE" id="PS51257">
    <property type="entry name" value="PROKAR_LIPOPROTEIN"/>
    <property type="match status" value="1"/>
</dbReference>
<dbReference type="NCBIfam" id="NF045841">
    <property type="entry name" value="Ig_SerProt_MIP"/>
    <property type="match status" value="1"/>
</dbReference>
<dbReference type="Pfam" id="PF01732">
    <property type="entry name" value="Mycop_pep_DUF31"/>
    <property type="match status" value="1"/>
</dbReference>
<gene>
    <name evidence="4" type="ORF">MCAN360_0759</name>
</gene>
<feature type="coiled-coil region" evidence="1">
    <location>
        <begin position="74"/>
        <end position="122"/>
    </location>
</feature>
<keyword evidence="1" id="KW-0175">Coiled coil</keyword>
<protein>
    <recommendedName>
        <fullName evidence="3">DUF31 domain-containing protein</fullName>
    </recommendedName>
</protein>
<dbReference type="NCBIfam" id="NF045842">
    <property type="entry name" value="MIP_near_MIB"/>
    <property type="match status" value="1"/>
</dbReference>
<evidence type="ECO:0000256" key="1">
    <source>
        <dbReference type="SAM" id="Coils"/>
    </source>
</evidence>
<dbReference type="AlphaFoldDB" id="A0A077L9S8"/>
<feature type="transmembrane region" description="Helical" evidence="2">
    <location>
        <begin position="9"/>
        <end position="27"/>
    </location>
</feature>
<accession>A0A077L9S8</accession>
<feature type="domain" description="DUF31" evidence="3">
    <location>
        <begin position="389"/>
        <end position="854"/>
    </location>
</feature>
<keyword evidence="2" id="KW-0472">Membrane</keyword>
<dbReference type="HOGENOM" id="CLU_015669_0_0_14"/>
<keyword evidence="2" id="KW-1133">Transmembrane helix</keyword>
<sequence length="939" mass="109677">MSKNKNKKIFNFLLATNTLGFIPLIIVSCENELSKEKSFLEKNKKYLSTLLNEIKNENKNGYKSKDYIEAQNKLNDLEKLIINDQTDINDLRKNNFLLKQLIEKATKELNNYKIINETNNNKPQIDPSLIYSEQQFEDDFKKLIDVENNDIEKNFNLIFTTSFGASNKKDIFPTQLRNQFSTISIQAKQDEYNKKIEFKVIDVIIENNANITGEAKINLFFRNKATNKTKNHIFKIYGLNKNNFNIDNEGNKPDTQTSNKISNSQLKNYLQHNQKTRFNIDNEKYIKSLKSNLEFKGIKDLSSLRPSLKITNEQKEKFNKLSSFLNQDNFDNSAYKGFSLPSYKENGELNGLNIYEDDLQKMPTDIDTLDLNKNSIPEREIGLARKIVNDQYLKIAKQTFSLGLTNYKTYQKDIEENKKLIEFWKDPINNKKFNQLIEDKIEELKKDKDKLEKYWEEKIAKNTDTHLTDSLKSQKNAILKQYDDSINHYKIRKPSDEIEFLEKQIAEWTKKAQTKHEFITESGTMWILDFQINNKGYPTKWYFGTNAHVARAISKNLVGFSITKINNDINVGQNFRISELDDNITKFVFEKTDAIKTFFVATDYLKTSPKDFLTKEQAKKYNDVEEFADFAVVEIDFEKIGDNWHAISNDQPKTNDFKLIPNFNLAKEITNDYANKQDIHIKFRSKSYLYDYKSIDFTPKITKGKLLENLDNLYAVGWPGSITDFYLEPEKDYDQINRAKLGYSYSLWTNTDSKYYNARITQNESWPSSFKKEDLDRGNFLSYQIGYRSFLNKPGILDSFIVTPLIGNTLYTQDNKRYFNMFLGYMPRRWAPTGGSSGSSIRNQNNELVSIYHATNSTARVGISIAFRSEGFDYQGLYGKYNLPQYDLIYGGGENQKKSYREALIQAYPKLERTNLFKNGLKLENIPEQFKFKKKEGNQ</sequence>
<dbReference type="OrthoDB" id="393864at2"/>